<feature type="transmembrane region" description="Helical" evidence="1">
    <location>
        <begin position="35"/>
        <end position="54"/>
    </location>
</feature>
<dbReference type="RefSeq" id="WP_004012705.1">
    <property type="nucleotide sequence ID" value="NZ_CAMPUA010000011.1"/>
</dbReference>
<dbReference type="EMBL" id="UGGQ01000006">
    <property type="protein sequence ID" value="STO15547.1"/>
    <property type="molecule type" value="Genomic_DNA"/>
</dbReference>
<dbReference type="OrthoDB" id="3173426at2"/>
<dbReference type="EMBL" id="JABCUV010000007">
    <property type="protein sequence ID" value="NMW93486.1"/>
    <property type="molecule type" value="Genomic_DNA"/>
</dbReference>
<evidence type="ECO:0000313" key="7">
    <source>
        <dbReference type="Proteomes" id="UP001209486"/>
    </source>
</evidence>
<evidence type="ECO:0000313" key="5">
    <source>
        <dbReference type="Proteomes" id="UP000255284"/>
    </source>
</evidence>
<keyword evidence="1" id="KW-0472">Membrane</keyword>
<protein>
    <submittedName>
        <fullName evidence="3">Bacteriocin ABC transporter permease</fullName>
    </submittedName>
    <submittedName>
        <fullName evidence="4">Lantibiotic protection ABC transporter permease subunit, MutE/EpiE family</fullName>
    </submittedName>
</protein>
<reference evidence="4 5" key="1">
    <citation type="submission" date="2018-06" db="EMBL/GenBank/DDBJ databases">
        <authorList>
            <consortium name="Pathogen Informatics"/>
            <person name="Doyle S."/>
        </authorList>
    </citation>
    <scope>NUCLEOTIDE SEQUENCE [LARGE SCALE GENOMIC DNA]</scope>
    <source>
        <strain evidence="4 5">NCTC11819</strain>
    </source>
</reference>
<dbReference type="AlphaFoldDB" id="A0A2J9KQA2"/>
<dbReference type="EMBL" id="VSZY01000008">
    <property type="protein sequence ID" value="MCU9968974.1"/>
    <property type="molecule type" value="Genomic_DNA"/>
</dbReference>
<feature type="transmembrane region" description="Helical" evidence="1">
    <location>
        <begin position="172"/>
        <end position="193"/>
    </location>
</feature>
<name>A0A2J9KQA2_9ACTO</name>
<feature type="transmembrane region" description="Helical" evidence="1">
    <location>
        <begin position="66"/>
        <end position="86"/>
    </location>
</feature>
<evidence type="ECO:0000313" key="3">
    <source>
        <dbReference type="EMBL" id="NMW93486.1"/>
    </source>
</evidence>
<accession>A0A2J9KQA2</accession>
<evidence type="ECO:0000313" key="2">
    <source>
        <dbReference type="EMBL" id="MCU9968974.1"/>
    </source>
</evidence>
<organism evidence="3 6">
    <name type="scientific">Mobiluncus mulieris</name>
    <dbReference type="NCBI Taxonomy" id="2052"/>
    <lineage>
        <taxon>Bacteria</taxon>
        <taxon>Bacillati</taxon>
        <taxon>Actinomycetota</taxon>
        <taxon>Actinomycetes</taxon>
        <taxon>Actinomycetales</taxon>
        <taxon>Actinomycetaceae</taxon>
        <taxon>Mobiluncus</taxon>
    </lineage>
</organism>
<keyword evidence="1" id="KW-0812">Transmembrane</keyword>
<evidence type="ECO:0000313" key="6">
    <source>
        <dbReference type="Proteomes" id="UP000582487"/>
    </source>
</evidence>
<keyword evidence="1" id="KW-1133">Transmembrane helix</keyword>
<dbReference type="CDD" id="cd21807">
    <property type="entry name" value="ABC-2_lan_permease_MutE_EpiE-like"/>
    <property type="match status" value="1"/>
</dbReference>
<dbReference type="Proteomes" id="UP000255284">
    <property type="component" value="Unassembled WGS sequence"/>
</dbReference>
<sequence length="266" mass="28858">MNPEMLCTTAPHPVSFFALLRAETKKSRHGAPLRLAVLLALPFPLLALGIAMFIPPLGLQFFPWNYWYTLLFPVALVLLSVVTARLDSRLGHRALLSLGTPRWRLWLAKHCRCWFLAAVSNLIVFAIYALGALLVPGESARILPMLAAALAITVLSSWIVPVAIFLTARLGVLAGVFVPLIIQLVLGFAWFAVPFWPLFPPIATVIVPTSFLPVLPSAEPASADPALVASLTGGGQVVLALVCAIVWSAVLTVLGLRWFARSEELR</sequence>
<dbReference type="InterPro" id="IPR021205">
    <property type="entry name" value="Lanti_perm_SpaE/MutE/EpiE-like"/>
</dbReference>
<reference evidence="3 6" key="3">
    <citation type="submission" date="2020-04" db="EMBL/GenBank/DDBJ databases">
        <title>Antimicrobial susceptibility and clonality of vaginal-derived multi-drug resistant Mobiluncus isolates in China.</title>
        <authorList>
            <person name="Zhang X."/>
        </authorList>
    </citation>
    <scope>NUCLEOTIDE SEQUENCE [LARGE SCALE GENOMIC DNA]</scope>
    <source>
        <strain evidence="3 6">7</strain>
    </source>
</reference>
<feature type="transmembrane region" description="Helical" evidence="1">
    <location>
        <begin position="113"/>
        <end position="136"/>
    </location>
</feature>
<reference evidence="2 7" key="2">
    <citation type="submission" date="2019-08" db="EMBL/GenBank/DDBJ databases">
        <title>Comparison of rpoB and gyrB Sequences from Mobiluncus Species and Development of a Multiplex PCR Method for Clinical Detection of Mobiluncus curtisii and Mobiluncus mulieris.</title>
        <authorList>
            <person name="Yang L."/>
            <person name="Shen Y."/>
            <person name="Xu G."/>
            <person name="Shu L.-B."/>
            <person name="Hu J."/>
            <person name="Zhang R."/>
            <person name="Wang Y."/>
            <person name="Zhou H.-W."/>
            <person name="Zhang X."/>
        </authorList>
    </citation>
    <scope>NUCLEOTIDE SEQUENCE [LARGE SCALE GENOMIC DNA]</scope>
    <source>
        <strain evidence="2 7">M26</strain>
    </source>
</reference>
<dbReference type="Proteomes" id="UP001209486">
    <property type="component" value="Unassembled WGS sequence"/>
</dbReference>
<proteinExistence type="predicted"/>
<dbReference type="GeneID" id="61167646"/>
<dbReference type="Proteomes" id="UP000582487">
    <property type="component" value="Unassembled WGS sequence"/>
</dbReference>
<feature type="transmembrane region" description="Helical" evidence="1">
    <location>
        <begin position="142"/>
        <end position="165"/>
    </location>
</feature>
<evidence type="ECO:0000313" key="4">
    <source>
        <dbReference type="EMBL" id="STO15547.1"/>
    </source>
</evidence>
<comment type="caution">
    <text evidence="3">The sequence shown here is derived from an EMBL/GenBank/DDBJ whole genome shotgun (WGS) entry which is preliminary data.</text>
</comment>
<evidence type="ECO:0000256" key="1">
    <source>
        <dbReference type="SAM" id="Phobius"/>
    </source>
</evidence>
<gene>
    <name evidence="2" type="ORF">FYZ43_06090</name>
    <name evidence="3" type="ORF">HHJ74_07235</name>
    <name evidence="4" type="ORF">NCTC11819_00086</name>
</gene>
<feature type="transmembrane region" description="Helical" evidence="1">
    <location>
        <begin position="237"/>
        <end position="260"/>
    </location>
</feature>